<comment type="caution">
    <text evidence="10">The sequence shown here is derived from an EMBL/GenBank/DDBJ whole genome shotgun (WGS) entry which is preliminary data.</text>
</comment>
<dbReference type="EMBL" id="AZIL01001816">
    <property type="protein sequence ID" value="EWM23139.1"/>
    <property type="molecule type" value="Genomic_DNA"/>
</dbReference>
<evidence type="ECO:0000256" key="1">
    <source>
        <dbReference type="ARBA" id="ARBA00005641"/>
    </source>
</evidence>
<keyword evidence="2 7" id="KW-0378">Hydrolase</keyword>
<dbReference type="GO" id="GO:0030245">
    <property type="term" value="P:cellulose catabolic process"/>
    <property type="evidence" value="ECO:0007669"/>
    <property type="project" value="UniProtKB-KW"/>
</dbReference>
<dbReference type="GO" id="GO:0004553">
    <property type="term" value="F:hydrolase activity, hydrolyzing O-glycosyl compounds"/>
    <property type="evidence" value="ECO:0007669"/>
    <property type="project" value="InterPro"/>
</dbReference>
<accession>W7TS35</accession>
<keyword evidence="8" id="KW-0812">Transmembrane</keyword>
<evidence type="ECO:0000256" key="3">
    <source>
        <dbReference type="ARBA" id="ARBA00023001"/>
    </source>
</evidence>
<keyword evidence="5 7" id="KW-0326">Glycosidase</keyword>
<dbReference type="InterPro" id="IPR017853">
    <property type="entry name" value="GH"/>
</dbReference>
<reference evidence="10 11" key="1">
    <citation type="journal article" date="2014" name="Mol. Plant">
        <title>Chromosome Scale Genome Assembly and Transcriptome Profiling of Nannochloropsis gaditana in Nitrogen Depletion.</title>
        <authorList>
            <person name="Corteggiani Carpinelli E."/>
            <person name="Telatin A."/>
            <person name="Vitulo N."/>
            <person name="Forcato C."/>
            <person name="D'Angelo M."/>
            <person name="Schiavon R."/>
            <person name="Vezzi A."/>
            <person name="Giacometti G.M."/>
            <person name="Morosinotto T."/>
            <person name="Valle G."/>
        </authorList>
    </citation>
    <scope>NUCLEOTIDE SEQUENCE [LARGE SCALE GENOMIC DNA]</scope>
    <source>
        <strain evidence="10 11">B-31</strain>
    </source>
</reference>
<evidence type="ECO:0000259" key="9">
    <source>
        <dbReference type="Pfam" id="PF00150"/>
    </source>
</evidence>
<evidence type="ECO:0000313" key="10">
    <source>
        <dbReference type="EMBL" id="EWM23139.1"/>
    </source>
</evidence>
<evidence type="ECO:0000256" key="7">
    <source>
        <dbReference type="RuleBase" id="RU361153"/>
    </source>
</evidence>
<dbReference type="SMR" id="W7TS35"/>
<evidence type="ECO:0000256" key="8">
    <source>
        <dbReference type="SAM" id="Phobius"/>
    </source>
</evidence>
<evidence type="ECO:0000256" key="2">
    <source>
        <dbReference type="ARBA" id="ARBA00022801"/>
    </source>
</evidence>
<dbReference type="InterPro" id="IPR001547">
    <property type="entry name" value="Glyco_hydro_5"/>
</dbReference>
<comment type="similarity">
    <text evidence="1 7">Belongs to the glycosyl hydrolase 5 (cellulase A) family.</text>
</comment>
<feature type="transmembrane region" description="Helical" evidence="8">
    <location>
        <begin position="66"/>
        <end position="88"/>
    </location>
</feature>
<sequence>MGWRVVKGDAPRSCPVTDYTACACQSEGHGPFCFWRPPHLAVTFSFFIIVPGPSASNSSERSGGMLWAWGGALGTSFIFLVHLTQLVLSAEGFTLRSDLRSDKSIHREFVYASEDIKLTLAKHNVYLLPQPPMPPLYAAKGTEFEDLTTEKDFFHGPSRIPAFPADWCLGVGQEPKYTSENGSVMLNGNPLYLKGLNWYGFEGELFVLDGLAVWSPERFMSFLASHRFNALRLPFSLEWLARGLDSPLANIYVVQEDMRGLTQGQVMDRIFDAAAAQGILILLDLHVISVEKGITDLWYDETADGALVLDLWTLLLRRFAGRWNLLGIDLKNEPHGIASWGHGHPKTDWNAFATKSIQTLATRVPDFHGVFFVEGIERPRWNSPHAYWWGGNLEGVRKYPISTGSEDLDRRVVYSPHIYGPEVFPRHRYFQDSRFPDNMPGIWDHQFGWIEKSTGRAVVLGEWGGSIVGDRKAAANQQKLAEWLVHACIPDNFWWCLNPATEFNGGLLARDYQAVDKNVLQMLHYVQPKPTTFHGGIGAGDPLCVVDGAFANVRCAVKMGLPISTSMAALMAEKERQP</sequence>
<evidence type="ECO:0000313" key="11">
    <source>
        <dbReference type="Proteomes" id="UP000019335"/>
    </source>
</evidence>
<protein>
    <submittedName>
        <fullName evidence="10">Cellulase 2</fullName>
    </submittedName>
</protein>
<dbReference type="Proteomes" id="UP000019335">
    <property type="component" value="Chromosome 18"/>
</dbReference>
<dbReference type="PANTHER" id="PTHR35923:SF2">
    <property type="entry name" value="ENDOGLUCANASE"/>
    <property type="match status" value="1"/>
</dbReference>
<organism evidence="10 11">
    <name type="scientific">Nannochloropsis gaditana</name>
    <dbReference type="NCBI Taxonomy" id="72520"/>
    <lineage>
        <taxon>Eukaryota</taxon>
        <taxon>Sar</taxon>
        <taxon>Stramenopiles</taxon>
        <taxon>Ochrophyta</taxon>
        <taxon>Eustigmatophyceae</taxon>
        <taxon>Eustigmatales</taxon>
        <taxon>Monodopsidaceae</taxon>
        <taxon>Nannochloropsis</taxon>
    </lineage>
</organism>
<dbReference type="InterPro" id="IPR018087">
    <property type="entry name" value="Glyco_hydro_5_CS"/>
</dbReference>
<keyword evidence="3" id="KW-0136">Cellulose degradation</keyword>
<keyword evidence="8" id="KW-1133">Transmembrane helix</keyword>
<gene>
    <name evidence="10" type="ORF">Naga_100043g22</name>
</gene>
<evidence type="ECO:0000256" key="5">
    <source>
        <dbReference type="ARBA" id="ARBA00023295"/>
    </source>
</evidence>
<proteinExistence type="inferred from homology"/>
<dbReference type="AlphaFoldDB" id="W7TS35"/>
<keyword evidence="11" id="KW-1185">Reference proteome</keyword>
<evidence type="ECO:0000256" key="4">
    <source>
        <dbReference type="ARBA" id="ARBA00023277"/>
    </source>
</evidence>
<keyword evidence="8" id="KW-0472">Membrane</keyword>
<dbReference type="Pfam" id="PF00150">
    <property type="entry name" value="Cellulase"/>
    <property type="match status" value="1"/>
</dbReference>
<dbReference type="PANTHER" id="PTHR35923">
    <property type="entry name" value="MAJOR EXTRACELLULAR ENDOGLUCANASE"/>
    <property type="match status" value="1"/>
</dbReference>
<name>W7TS35_9STRA</name>
<dbReference type="PROSITE" id="PS00659">
    <property type="entry name" value="GLYCOSYL_HYDROL_F5"/>
    <property type="match status" value="1"/>
</dbReference>
<dbReference type="SUPFAM" id="SSF51445">
    <property type="entry name" value="(Trans)glycosidases"/>
    <property type="match status" value="1"/>
</dbReference>
<keyword evidence="6" id="KW-0624">Polysaccharide degradation</keyword>
<feature type="domain" description="Glycoside hydrolase family 5" evidence="9">
    <location>
        <begin position="197"/>
        <end position="499"/>
    </location>
</feature>
<dbReference type="OrthoDB" id="74680at2759"/>
<evidence type="ECO:0000256" key="6">
    <source>
        <dbReference type="ARBA" id="ARBA00023326"/>
    </source>
</evidence>
<dbReference type="Gene3D" id="3.20.20.80">
    <property type="entry name" value="Glycosidases"/>
    <property type="match status" value="1"/>
</dbReference>
<keyword evidence="4" id="KW-0119">Carbohydrate metabolism</keyword>